<keyword evidence="3" id="KW-1185">Reference proteome</keyword>
<protein>
    <recommendedName>
        <fullName evidence="4">RecQ-mediated genome instability protein 1 C-terminal OB-fold domain-containing protein</fullName>
    </recommendedName>
</protein>
<organism evidence="2 3">
    <name type="scientific">Elysia marginata</name>
    <dbReference type="NCBI Taxonomy" id="1093978"/>
    <lineage>
        <taxon>Eukaryota</taxon>
        <taxon>Metazoa</taxon>
        <taxon>Spiralia</taxon>
        <taxon>Lophotrochozoa</taxon>
        <taxon>Mollusca</taxon>
        <taxon>Gastropoda</taxon>
        <taxon>Heterobranchia</taxon>
        <taxon>Euthyneura</taxon>
        <taxon>Panpulmonata</taxon>
        <taxon>Sacoglossa</taxon>
        <taxon>Placobranchoidea</taxon>
        <taxon>Plakobranchidae</taxon>
        <taxon>Elysia</taxon>
    </lineage>
</organism>
<dbReference type="AlphaFoldDB" id="A0AAV4FF02"/>
<evidence type="ECO:0000313" key="3">
    <source>
        <dbReference type="Proteomes" id="UP000762676"/>
    </source>
</evidence>
<evidence type="ECO:0008006" key="4">
    <source>
        <dbReference type="Google" id="ProtNLM"/>
    </source>
</evidence>
<dbReference type="EMBL" id="BMAT01011387">
    <property type="protein sequence ID" value="GFR71894.1"/>
    <property type="molecule type" value="Genomic_DNA"/>
</dbReference>
<sequence>MSIPTCPSVVALTTAVNPYTPTPLVSVESTVSPFPTVDTRMTDVSPHTPLPVAAVKSIASKPAPRTSRESGGRSSTHGTETEALRPVPEEGWYDSAGGLPAYEQLVCIQVVEEQHRSIRRLGSGPGESQPKVSSAITTQAWEWLEGAVDSPRCRVLATGELTVKWKILVTVDKIAISLQGSGGDVKILLPLEQECLAGLIKAGLERELLVAVGCALLLCDRRAMVMSKAIGDLQPLPPPPFTIRQ</sequence>
<evidence type="ECO:0000313" key="2">
    <source>
        <dbReference type="EMBL" id="GFR71894.1"/>
    </source>
</evidence>
<reference evidence="2 3" key="1">
    <citation type="journal article" date="2021" name="Elife">
        <title>Chloroplast acquisition without the gene transfer in kleptoplastic sea slugs, Plakobranchus ocellatus.</title>
        <authorList>
            <person name="Maeda T."/>
            <person name="Takahashi S."/>
            <person name="Yoshida T."/>
            <person name="Shimamura S."/>
            <person name="Takaki Y."/>
            <person name="Nagai Y."/>
            <person name="Toyoda A."/>
            <person name="Suzuki Y."/>
            <person name="Arimoto A."/>
            <person name="Ishii H."/>
            <person name="Satoh N."/>
            <person name="Nishiyama T."/>
            <person name="Hasebe M."/>
            <person name="Maruyama T."/>
            <person name="Minagawa J."/>
            <person name="Obokata J."/>
            <person name="Shigenobu S."/>
        </authorList>
    </citation>
    <scope>NUCLEOTIDE SEQUENCE [LARGE SCALE GENOMIC DNA]</scope>
</reference>
<dbReference type="Proteomes" id="UP000762676">
    <property type="component" value="Unassembled WGS sequence"/>
</dbReference>
<gene>
    <name evidence="2" type="ORF">ElyMa_005691200</name>
</gene>
<name>A0AAV4FF02_9GAST</name>
<evidence type="ECO:0000256" key="1">
    <source>
        <dbReference type="SAM" id="MobiDB-lite"/>
    </source>
</evidence>
<proteinExistence type="predicted"/>
<feature type="region of interest" description="Disordered" evidence="1">
    <location>
        <begin position="55"/>
        <end position="85"/>
    </location>
</feature>
<comment type="caution">
    <text evidence="2">The sequence shown here is derived from an EMBL/GenBank/DDBJ whole genome shotgun (WGS) entry which is preliminary data.</text>
</comment>
<accession>A0AAV4FF02</accession>